<dbReference type="InterPro" id="IPR004252">
    <property type="entry name" value="Probable_transposase_24"/>
</dbReference>
<dbReference type="Proteomes" id="UP001206925">
    <property type="component" value="Unassembled WGS sequence"/>
</dbReference>
<evidence type="ECO:0000313" key="2">
    <source>
        <dbReference type="Proteomes" id="UP001206925"/>
    </source>
</evidence>
<feature type="non-terminal residue" evidence="1">
    <location>
        <position position="140"/>
    </location>
</feature>
<comment type="caution">
    <text evidence="1">The sequence shown here is derived from an EMBL/GenBank/DDBJ whole genome shotgun (WGS) entry which is preliminary data.</text>
</comment>
<dbReference type="AlphaFoldDB" id="A0AAD5BLA9"/>
<organism evidence="1 2">
    <name type="scientific">Ambrosia artemisiifolia</name>
    <name type="common">Common ragweed</name>
    <dbReference type="NCBI Taxonomy" id="4212"/>
    <lineage>
        <taxon>Eukaryota</taxon>
        <taxon>Viridiplantae</taxon>
        <taxon>Streptophyta</taxon>
        <taxon>Embryophyta</taxon>
        <taxon>Tracheophyta</taxon>
        <taxon>Spermatophyta</taxon>
        <taxon>Magnoliopsida</taxon>
        <taxon>eudicotyledons</taxon>
        <taxon>Gunneridae</taxon>
        <taxon>Pentapetalae</taxon>
        <taxon>asterids</taxon>
        <taxon>campanulids</taxon>
        <taxon>Asterales</taxon>
        <taxon>Asteraceae</taxon>
        <taxon>Asteroideae</taxon>
        <taxon>Heliantheae alliance</taxon>
        <taxon>Heliantheae</taxon>
        <taxon>Ambrosia</taxon>
    </lineage>
</organism>
<protein>
    <submittedName>
        <fullName evidence="1">Uncharacterized protein</fullName>
    </submittedName>
</protein>
<evidence type="ECO:0000313" key="1">
    <source>
        <dbReference type="EMBL" id="KAI7725386.1"/>
    </source>
</evidence>
<dbReference type="EMBL" id="JAMZMK010011969">
    <property type="protein sequence ID" value="KAI7725386.1"/>
    <property type="molecule type" value="Genomic_DNA"/>
</dbReference>
<proteinExistence type="predicted"/>
<keyword evidence="2" id="KW-1185">Reference proteome</keyword>
<reference evidence="1" key="1">
    <citation type="submission" date="2022-06" db="EMBL/GenBank/DDBJ databases">
        <title>Uncovering the hologenomic basis of an extraordinary plant invasion.</title>
        <authorList>
            <person name="Bieker V.C."/>
            <person name="Martin M.D."/>
            <person name="Gilbert T."/>
            <person name="Hodgins K."/>
            <person name="Battlay P."/>
            <person name="Petersen B."/>
            <person name="Wilson J."/>
        </authorList>
    </citation>
    <scope>NUCLEOTIDE SEQUENCE</scope>
    <source>
        <strain evidence="1">AA19_3_7</strain>
        <tissue evidence="1">Leaf</tissue>
    </source>
</reference>
<accession>A0AAD5BLA9</accession>
<dbReference type="Pfam" id="PF03004">
    <property type="entry name" value="Transposase_24"/>
    <property type="match status" value="1"/>
</dbReference>
<gene>
    <name evidence="1" type="ORF">M8C21_000087</name>
</gene>
<name>A0AAD5BLA9_AMBAR</name>
<sequence>MWSDPWQGWKDVPSHHRKRLFERFQQYYRWEDRSESLIYSCWEKCIKGKFPDLLKRARDKAKTLADQEDIELGNDLTPILPFKPLRISQEYWETLVEAWNTDSWKGKSSQNSENRGKAIGGRHTLGSKSFATVRKNMVRN</sequence>